<proteinExistence type="predicted"/>
<reference evidence="1 2" key="1">
    <citation type="submission" date="2014-09" db="EMBL/GenBank/DDBJ databases">
        <title>Draft genome sequence of an obligately methylotrophic methanogen, Methanococcoides methylutens, isolated from marine sediment.</title>
        <authorList>
            <person name="Guan Y."/>
            <person name="Ngugi D.K."/>
            <person name="Blom J."/>
            <person name="Ali S."/>
            <person name="Ferry J.G."/>
            <person name="Stingl U."/>
        </authorList>
    </citation>
    <scope>NUCLEOTIDE SEQUENCE [LARGE SCALE GENOMIC DNA]</scope>
    <source>
        <strain evidence="1 2">DSM 2657</strain>
    </source>
</reference>
<sequence>MGLPNKFCSANKRSIETALVMAEIDGVTDNIATNWISTDKLVPEYLTNHPVCPSKGRYFLVRDESGYFVPICSYHSTDRDLINSMIIDAYLKRLLTYKGMEFIMGAQGKRTRIDDLLHIIYNKGFEKGWEVWTKENAIDCSALAIESMRDALEEIYHNSTLIPDTTALNLGKVEGKYPYTKQIKTSVKPSDMADPCSELKPGDMCIITGSSPHTTIFLGRFREKEGDNNPYWIWASGSKGKVDIFTHERFQYFYKRSKQVVSRWDLKKYRQ</sequence>
<accession>A0A099T0F5</accession>
<dbReference type="EMBL" id="JRHO01000013">
    <property type="protein sequence ID" value="KGK98640.1"/>
    <property type="molecule type" value="Genomic_DNA"/>
</dbReference>
<keyword evidence="2" id="KW-1185">Reference proteome</keyword>
<name>A0A099T0F5_METMT</name>
<evidence type="ECO:0000313" key="1">
    <source>
        <dbReference type="EMBL" id="KGK98640.1"/>
    </source>
</evidence>
<dbReference type="AlphaFoldDB" id="A0A099T0F5"/>
<gene>
    <name evidence="1" type="ORF">LI82_07210</name>
</gene>
<comment type="caution">
    <text evidence="1">The sequence shown here is derived from an EMBL/GenBank/DDBJ whole genome shotgun (WGS) entry which is preliminary data.</text>
</comment>
<protein>
    <submittedName>
        <fullName evidence="1">Uncharacterized protein</fullName>
    </submittedName>
</protein>
<organism evidence="1 2">
    <name type="scientific">Methanococcoides methylutens</name>
    <dbReference type="NCBI Taxonomy" id="2226"/>
    <lineage>
        <taxon>Archaea</taxon>
        <taxon>Methanobacteriati</taxon>
        <taxon>Methanobacteriota</taxon>
        <taxon>Stenosarchaea group</taxon>
        <taxon>Methanomicrobia</taxon>
        <taxon>Methanosarcinales</taxon>
        <taxon>Methanosarcinaceae</taxon>
        <taxon>Methanococcoides</taxon>
    </lineage>
</organism>
<dbReference type="Gene3D" id="3.90.1720.10">
    <property type="entry name" value="endopeptidase domain like (from Nostoc punctiforme)"/>
    <property type="match status" value="1"/>
</dbReference>
<dbReference type="Proteomes" id="UP000029859">
    <property type="component" value="Unassembled WGS sequence"/>
</dbReference>
<evidence type="ECO:0000313" key="2">
    <source>
        <dbReference type="Proteomes" id="UP000029859"/>
    </source>
</evidence>